<feature type="region of interest" description="Disordered" evidence="1">
    <location>
        <begin position="49"/>
        <end position="69"/>
    </location>
</feature>
<keyword evidence="2" id="KW-0812">Transmembrane</keyword>
<feature type="compositionally biased region" description="Basic residues" evidence="1">
    <location>
        <begin position="60"/>
        <end position="69"/>
    </location>
</feature>
<reference evidence="3 4" key="1">
    <citation type="submission" date="2019-07" db="EMBL/GenBank/DDBJ databases">
        <authorList>
            <person name="Huq M.A."/>
        </authorList>
    </citation>
    <scope>NUCLEOTIDE SEQUENCE [LARGE SCALE GENOMIC DNA]</scope>
    <source>
        <strain evidence="3 4">MAH-3</strain>
    </source>
</reference>
<dbReference type="EMBL" id="VLPL01000006">
    <property type="protein sequence ID" value="TSJ42113.1"/>
    <property type="molecule type" value="Genomic_DNA"/>
</dbReference>
<evidence type="ECO:0000313" key="4">
    <source>
        <dbReference type="Proteomes" id="UP000316008"/>
    </source>
</evidence>
<dbReference type="Proteomes" id="UP000316008">
    <property type="component" value="Unassembled WGS sequence"/>
</dbReference>
<evidence type="ECO:0008006" key="5">
    <source>
        <dbReference type="Google" id="ProtNLM"/>
    </source>
</evidence>
<proteinExistence type="predicted"/>
<protein>
    <recommendedName>
        <fullName evidence="5">Lmo0937 family membrane protein</fullName>
    </recommendedName>
</protein>
<evidence type="ECO:0000256" key="1">
    <source>
        <dbReference type="SAM" id="MobiDB-lite"/>
    </source>
</evidence>
<keyword evidence="2" id="KW-0472">Membrane</keyword>
<evidence type="ECO:0000313" key="3">
    <source>
        <dbReference type="EMBL" id="TSJ42113.1"/>
    </source>
</evidence>
<keyword evidence="2" id="KW-1133">Transmembrane helix</keyword>
<organism evidence="3 4">
    <name type="scientific">Fluviicola chungangensis</name>
    <dbReference type="NCBI Taxonomy" id="2597671"/>
    <lineage>
        <taxon>Bacteria</taxon>
        <taxon>Pseudomonadati</taxon>
        <taxon>Bacteroidota</taxon>
        <taxon>Flavobacteriia</taxon>
        <taxon>Flavobacteriales</taxon>
        <taxon>Crocinitomicaceae</taxon>
        <taxon>Fluviicola</taxon>
    </lineage>
</organism>
<accession>A0A556MQ98</accession>
<comment type="caution">
    <text evidence="3">The sequence shown here is derived from an EMBL/GenBank/DDBJ whole genome shotgun (WGS) entry which is preliminary data.</text>
</comment>
<dbReference type="AlphaFoldDB" id="A0A556MQ98"/>
<evidence type="ECO:0000256" key="2">
    <source>
        <dbReference type="SAM" id="Phobius"/>
    </source>
</evidence>
<keyword evidence="4" id="KW-1185">Reference proteome</keyword>
<feature type="compositionally biased region" description="Basic and acidic residues" evidence="1">
    <location>
        <begin position="50"/>
        <end position="59"/>
    </location>
</feature>
<name>A0A556MQ98_9FLAO</name>
<gene>
    <name evidence="3" type="ORF">FO442_13355</name>
</gene>
<dbReference type="OrthoDB" id="1376775at2"/>
<sequence length="69" mass="7823">MRIIICILALIVITGWAIVYFKFNKGGMFHLTLAVAVIAIATQLLPGSRTSDKLKDQNHERRKRSLSKR</sequence>
<feature type="transmembrane region" description="Helical" evidence="2">
    <location>
        <begin position="27"/>
        <end position="45"/>
    </location>
</feature>